<evidence type="ECO:0000259" key="18">
    <source>
        <dbReference type="PROSITE" id="PS50089"/>
    </source>
</evidence>
<keyword evidence="13 16" id="KW-0862">Zinc</keyword>
<dbReference type="Pfam" id="PF23009">
    <property type="entry name" value="UBC_like"/>
    <property type="match status" value="1"/>
</dbReference>
<accession>A0A9P9IEG5</accession>
<gene>
    <name evidence="19" type="ORF">B0J11DRAFT_535195</name>
</gene>
<dbReference type="EC" id="2.3.2.27" evidence="5 16"/>
<dbReference type="SUPFAM" id="SSF57850">
    <property type="entry name" value="RING/U-box"/>
    <property type="match status" value="1"/>
</dbReference>
<dbReference type="Gene3D" id="3.30.40.10">
    <property type="entry name" value="Zinc/RING finger domain, C3HC4 (zinc finger)"/>
    <property type="match status" value="1"/>
</dbReference>
<proteinExistence type="inferred from homology"/>
<dbReference type="EMBL" id="JAGMWT010000012">
    <property type="protein sequence ID" value="KAH7118758.1"/>
    <property type="molecule type" value="Genomic_DNA"/>
</dbReference>
<keyword evidence="12 16" id="KW-0833">Ubl conjugation pathway</keyword>
<comment type="subcellular location">
    <subcellularLocation>
        <location evidence="2">Cytoplasm</location>
        <location evidence="2">Cytosol</location>
    </subcellularLocation>
</comment>
<dbReference type="InterPro" id="IPR039804">
    <property type="entry name" value="RING-CH-C4HC3_LTN1"/>
</dbReference>
<evidence type="ECO:0000256" key="6">
    <source>
        <dbReference type="ARBA" id="ARBA00017157"/>
    </source>
</evidence>
<comment type="similarity">
    <text evidence="4 16">Belongs to the LTN1 family.</text>
</comment>
<evidence type="ECO:0000313" key="19">
    <source>
        <dbReference type="EMBL" id="KAH7118758.1"/>
    </source>
</evidence>
<protein>
    <recommendedName>
        <fullName evidence="6 16">E3 ubiquitin-protein ligase listerin</fullName>
        <ecNumber evidence="5 16">2.3.2.27</ecNumber>
    </recommendedName>
    <alternativeName>
        <fullName evidence="16">RING-type E3 ubiquitin transferase listerin</fullName>
    </alternativeName>
</protein>
<name>A0A9P9IEG5_9PLEO</name>
<dbReference type="SMART" id="SM01197">
    <property type="entry name" value="FANCL_C"/>
    <property type="match status" value="1"/>
</dbReference>
<dbReference type="InterPro" id="IPR011989">
    <property type="entry name" value="ARM-like"/>
</dbReference>
<evidence type="ECO:0000313" key="20">
    <source>
        <dbReference type="Proteomes" id="UP000700596"/>
    </source>
</evidence>
<feature type="compositionally biased region" description="Low complexity" evidence="17">
    <location>
        <begin position="7"/>
        <end position="16"/>
    </location>
</feature>
<keyword evidence="11 15" id="KW-0863">Zinc-finger</keyword>
<evidence type="ECO:0000256" key="13">
    <source>
        <dbReference type="ARBA" id="ARBA00022833"/>
    </source>
</evidence>
<feature type="region of interest" description="Disordered" evidence="17">
    <location>
        <begin position="1"/>
        <end position="39"/>
    </location>
</feature>
<dbReference type="GO" id="GO:0072344">
    <property type="term" value="P:rescue of stalled ribosome"/>
    <property type="evidence" value="ECO:0007669"/>
    <property type="project" value="UniProtKB-UniRule"/>
</dbReference>
<dbReference type="GO" id="GO:1990112">
    <property type="term" value="C:RQC complex"/>
    <property type="evidence" value="ECO:0007669"/>
    <property type="project" value="UniProtKB-UniRule"/>
</dbReference>
<dbReference type="InterPro" id="IPR001841">
    <property type="entry name" value="Znf_RING"/>
</dbReference>
<dbReference type="CDD" id="cd16491">
    <property type="entry name" value="RING-CH-C4HC3_LTN1"/>
    <property type="match status" value="1"/>
</dbReference>
<evidence type="ECO:0000256" key="5">
    <source>
        <dbReference type="ARBA" id="ARBA00012483"/>
    </source>
</evidence>
<reference evidence="19" key="1">
    <citation type="journal article" date="2021" name="Nat. Commun.">
        <title>Genetic determinants of endophytism in the Arabidopsis root mycobiome.</title>
        <authorList>
            <person name="Mesny F."/>
            <person name="Miyauchi S."/>
            <person name="Thiergart T."/>
            <person name="Pickel B."/>
            <person name="Atanasova L."/>
            <person name="Karlsson M."/>
            <person name="Huettel B."/>
            <person name="Barry K.W."/>
            <person name="Haridas S."/>
            <person name="Chen C."/>
            <person name="Bauer D."/>
            <person name="Andreopoulos W."/>
            <person name="Pangilinan J."/>
            <person name="LaButti K."/>
            <person name="Riley R."/>
            <person name="Lipzen A."/>
            <person name="Clum A."/>
            <person name="Drula E."/>
            <person name="Henrissat B."/>
            <person name="Kohler A."/>
            <person name="Grigoriev I.V."/>
            <person name="Martin F.M."/>
            <person name="Hacquard S."/>
        </authorList>
    </citation>
    <scope>NUCLEOTIDE SEQUENCE</scope>
    <source>
        <strain evidence="19">MPI-CAGE-CH-0243</strain>
    </source>
</reference>
<dbReference type="SMART" id="SM00184">
    <property type="entry name" value="RING"/>
    <property type="match status" value="1"/>
</dbReference>
<dbReference type="GO" id="GO:0008270">
    <property type="term" value="F:zinc ion binding"/>
    <property type="evidence" value="ECO:0007669"/>
    <property type="project" value="UniProtKB-KW"/>
</dbReference>
<evidence type="ECO:0000256" key="16">
    <source>
        <dbReference type="RuleBase" id="RU367090"/>
    </source>
</evidence>
<feature type="compositionally biased region" description="Polar residues" evidence="17">
    <location>
        <begin position="23"/>
        <end position="39"/>
    </location>
</feature>
<evidence type="ECO:0000256" key="9">
    <source>
        <dbReference type="ARBA" id="ARBA00022723"/>
    </source>
</evidence>
<dbReference type="PROSITE" id="PS50089">
    <property type="entry name" value="ZF_RING_2"/>
    <property type="match status" value="1"/>
</dbReference>
<keyword evidence="10" id="KW-0677">Repeat</keyword>
<evidence type="ECO:0000256" key="1">
    <source>
        <dbReference type="ARBA" id="ARBA00000900"/>
    </source>
</evidence>
<dbReference type="Pfam" id="PF13639">
    <property type="entry name" value="zf-RING_2"/>
    <property type="match status" value="1"/>
</dbReference>
<dbReference type="PANTHER" id="PTHR12389:SF0">
    <property type="entry name" value="E3 UBIQUITIN-PROTEIN LIGASE LISTERIN"/>
    <property type="match status" value="1"/>
</dbReference>
<dbReference type="FunFam" id="3.30.40.10:FF:000038">
    <property type="entry name" value="E3 ubiquitin-protein ligase listerin"/>
    <property type="match status" value="1"/>
</dbReference>
<dbReference type="GO" id="GO:0043023">
    <property type="term" value="F:ribosomal large subunit binding"/>
    <property type="evidence" value="ECO:0007669"/>
    <property type="project" value="TreeGrafter"/>
</dbReference>
<comment type="subunit">
    <text evidence="16">Component of the ribosome quality control complex (RQC).</text>
</comment>
<evidence type="ECO:0000256" key="14">
    <source>
        <dbReference type="ARBA" id="ARBA00055150"/>
    </source>
</evidence>
<evidence type="ECO:0000256" key="4">
    <source>
        <dbReference type="ARBA" id="ARBA00007997"/>
    </source>
</evidence>
<sequence>MSKRSAKSQASSARAATGGFGSAFNSSTTPAFGGSPSQLSYITEPPDLSSISDPNVVVYFRNLSKRDSTTKGRALEDIQARVLAQQEPVEEPVLEAWIKMYPRTSIDNAKAVRQSAHILHGHISASAGKRIAKYMPKAVGAWLSGLYDADRSVVEATQSSLRQVFTSPEKIQNIRRAYQQPILEYCKDALEKESALTLSDERTVTPDDAQAKYSRVMSACVSLLGSLLSNLKTEDLSKHQSDYDSLFGDAKLWALASHADPLIRRSVHRFLKTSLSKQSQAIGNNLDVISKSYLATALNSDQNGSAYDYVETLSLLTSLHPTVWTDHYISKTSVDRRLRQFLKKGSQFGPREFWDRLVDLFQHLPRQIIPSNGADAAELLNSLHGGIIRKDELKSNLISAFGAYLEISDFVSRQLPDEDRQKVLDELVLPIVVQYLRPTPENSQWSIPPNPKKIITRIFSIDGILPKIEQRWPNYTQQFIDDIKTSAPEQSKDYERSQSALVKQANRFSYVQQFAIETASSLRATFSRACASIIEEALHIVISRNGKPYGAAGVVAELLHQKDSFVLENDAVRQSLESFVENELPKLVVSPSSAYLVDILYSLSEYPSFTVAWTASLKKCLGEDDSSARTTALEALLTSPRIPRSFLLASSDKDVQNYVLSNVQGAVEGLLDWDSFARILQSPSQILASETSDEILSLMAESLSLTSQAPFALQGFRYIVKANPALLKDFITTPNGSSLLRSLLLASESPNEEIAQEAAAVNASIQTLLSAETDSKQSVFGVIHHGLRDASQTAVTVETLVDLAKRLVQPGDSWETTFNILPNQKDWDSALAPFLSVSPKSSLAITSPLAGAVYLVDASSPDPEITRLSRDADGYAPAFRIGQYVTRLFKNTDLINLDQVPADVRESLLYNLSLTLQLADDNLGLAGANHLWAGHTPEVETEAMAFIADAQDLINQDLTRLNQQWTDEDDFAAPFIWANGLISNVKSDISASNYYAARATSVVIAEQNEARGWNSGNTSRLQGQLKDLRRDKHIFPLLAFLNAFKKPLAATGSCERLCNELIADLTGIDIKVNSAEGLRQLVLLNNLLHDQEDITKSITKQRLVFFIKHVVPWLQEDEPSLLPVRAELCRALVVLLPNISDIYGEHWSDILNALASSWSGTKDLDETGSENYSPLPFAQASLKLYAKLRSLTELEDPNDDLLDAWNETEPTIAAGLVNLLKNSRHFPDEFHQPLKIVNDVLARQISTIPLQHLQSTEDLFPLLYVESQPVQQTAFEILHKQIPAKQEQISIDSALEKSTARLPEELLSLILEAPTVAALSEANFERSMPLPLRGYLLSWILVFDHLEHASFKVKTDYVDHIKEGEYLPGLLNFMFDFLGHAQNKPVDVSRFEITEYKPDQEPPKRDTQWLLTHLYFLCLLHLPSLTKSWYIDCKSRPIVVTLEPWTEKYISPPVISAALASVSTWSSTEIDPNSPFSIRISPKAYEITASYLVDDQTMSMRLKLPKSFPLTSASIEGLNRVAVNEQKWQSWLRTSLGAITIFNGSLIDALTTFKRNVDGAMKGQSECAICYSVVGSDRKLPDKRCGTCKNLFHGSCLFKWFKTSGNSSCPLCRNPFNYG</sequence>
<dbReference type="GO" id="GO:1990116">
    <property type="term" value="P:ribosome-associated ubiquitin-dependent protein catabolic process"/>
    <property type="evidence" value="ECO:0007669"/>
    <property type="project" value="UniProtKB-UniRule"/>
</dbReference>
<evidence type="ECO:0000256" key="7">
    <source>
        <dbReference type="ARBA" id="ARBA00022490"/>
    </source>
</evidence>
<dbReference type="Gene3D" id="1.25.10.10">
    <property type="entry name" value="Leucine-rich Repeat Variant"/>
    <property type="match status" value="1"/>
</dbReference>
<organism evidence="19 20">
    <name type="scientific">Dendryphion nanum</name>
    <dbReference type="NCBI Taxonomy" id="256645"/>
    <lineage>
        <taxon>Eukaryota</taxon>
        <taxon>Fungi</taxon>
        <taxon>Dikarya</taxon>
        <taxon>Ascomycota</taxon>
        <taxon>Pezizomycotina</taxon>
        <taxon>Dothideomycetes</taxon>
        <taxon>Pleosporomycetidae</taxon>
        <taxon>Pleosporales</taxon>
        <taxon>Torulaceae</taxon>
        <taxon>Dendryphion</taxon>
    </lineage>
</organism>
<keyword evidence="9 16" id="KW-0479">Metal-binding</keyword>
<keyword evidence="20" id="KW-1185">Reference proteome</keyword>
<comment type="caution">
    <text evidence="19">The sequence shown here is derived from an EMBL/GenBank/DDBJ whole genome shotgun (WGS) entry which is preliminary data.</text>
</comment>
<dbReference type="InterPro" id="IPR013083">
    <property type="entry name" value="Znf_RING/FYVE/PHD"/>
</dbReference>
<dbReference type="InterPro" id="IPR039795">
    <property type="entry name" value="LTN1/Rkr1"/>
</dbReference>
<dbReference type="InterPro" id="IPR011016">
    <property type="entry name" value="Znf_RING-CH"/>
</dbReference>
<dbReference type="SUPFAM" id="SSF48371">
    <property type="entry name" value="ARM repeat"/>
    <property type="match status" value="1"/>
</dbReference>
<evidence type="ECO:0000256" key="3">
    <source>
        <dbReference type="ARBA" id="ARBA00004906"/>
    </source>
</evidence>
<evidence type="ECO:0000256" key="17">
    <source>
        <dbReference type="SAM" id="MobiDB-lite"/>
    </source>
</evidence>
<evidence type="ECO:0000256" key="8">
    <source>
        <dbReference type="ARBA" id="ARBA00022679"/>
    </source>
</evidence>
<evidence type="ECO:0000256" key="15">
    <source>
        <dbReference type="PROSITE-ProRule" id="PRU00175"/>
    </source>
</evidence>
<feature type="domain" description="RING-type" evidence="18">
    <location>
        <begin position="1567"/>
        <end position="1613"/>
    </location>
</feature>
<evidence type="ECO:0000256" key="12">
    <source>
        <dbReference type="ARBA" id="ARBA00022786"/>
    </source>
</evidence>
<dbReference type="OrthoDB" id="6108at2759"/>
<evidence type="ECO:0000256" key="11">
    <source>
        <dbReference type="ARBA" id="ARBA00022771"/>
    </source>
</evidence>
<dbReference type="GO" id="GO:0005829">
    <property type="term" value="C:cytosol"/>
    <property type="evidence" value="ECO:0007669"/>
    <property type="project" value="UniProtKB-SubCell"/>
</dbReference>
<dbReference type="PANTHER" id="PTHR12389">
    <property type="entry name" value="ZINC FINGER PROTEIN 294"/>
    <property type="match status" value="1"/>
</dbReference>
<keyword evidence="8 16" id="KW-0808">Transferase</keyword>
<dbReference type="SMART" id="SM00744">
    <property type="entry name" value="RINGv"/>
    <property type="match status" value="1"/>
</dbReference>
<dbReference type="InterPro" id="IPR054477">
    <property type="entry name" value="LTN1_E3_ligase_6th"/>
</dbReference>
<dbReference type="Pfam" id="PF22958">
    <property type="entry name" value="Ltn1_1st"/>
    <property type="match status" value="1"/>
</dbReference>
<dbReference type="Pfam" id="PF22999">
    <property type="entry name" value="LTN1_E3_ligase_6th"/>
    <property type="match status" value="1"/>
</dbReference>
<dbReference type="InterPro" id="IPR054478">
    <property type="entry name" value="LTN1_UBC"/>
</dbReference>
<evidence type="ECO:0000256" key="2">
    <source>
        <dbReference type="ARBA" id="ARBA00004514"/>
    </source>
</evidence>
<comment type="catalytic activity">
    <reaction evidence="1 16">
        <text>S-ubiquitinyl-[E2 ubiquitin-conjugating enzyme]-L-cysteine + [acceptor protein]-L-lysine = [E2 ubiquitin-conjugating enzyme]-L-cysteine + N(6)-ubiquitinyl-[acceptor protein]-L-lysine.</text>
        <dbReference type="EC" id="2.3.2.27"/>
    </reaction>
</comment>
<dbReference type="GO" id="GO:0061630">
    <property type="term" value="F:ubiquitin protein ligase activity"/>
    <property type="evidence" value="ECO:0007669"/>
    <property type="project" value="UniProtKB-UniRule"/>
</dbReference>
<dbReference type="Proteomes" id="UP000700596">
    <property type="component" value="Unassembled WGS sequence"/>
</dbReference>
<comment type="function">
    <text evidence="16">E3 ubiquitin-protein ligase. Component of the ribosome quality control complex (RQC), a ribosome-associated complex that mediates ubiquitination and extraction of incompletely synthesized nascent chains for proteasomal degradation.</text>
</comment>
<evidence type="ECO:0000256" key="10">
    <source>
        <dbReference type="ARBA" id="ARBA00022737"/>
    </source>
</evidence>
<comment type="function">
    <text evidence="14">E3 ubiquitin-protein ligase component of the ribosome quality control complex (RQC), a ribosome-associated complex that mediates ubiquitination and extraction of incompletely synthesized nascent chains for proteasomal degradation. Mediates ubiquitination of proteins derived from mRNAs lacking stop codons (non-stop proteins) and other translation arrest products induced by poly-lysine sequences and tandem rare codons. Ubiquitination leads to CDC48 recruitment for extraction and degradation of the incomplete translation product. May indirectly play a role in chromatin function and transcription.</text>
</comment>
<dbReference type="InterPro" id="IPR054476">
    <property type="entry name" value="Ltn1_N"/>
</dbReference>
<dbReference type="InterPro" id="IPR016024">
    <property type="entry name" value="ARM-type_fold"/>
</dbReference>
<keyword evidence="7" id="KW-0963">Cytoplasm</keyword>
<comment type="pathway">
    <text evidence="3 16">Protein modification; protein ubiquitination.</text>
</comment>